<reference evidence="10" key="1">
    <citation type="journal article" date="2017" name="Nature">
        <title>The genome of Chenopodium quinoa.</title>
        <authorList>
            <person name="Jarvis D.E."/>
            <person name="Ho Y.S."/>
            <person name="Lightfoot D.J."/>
            <person name="Schmoeckel S.M."/>
            <person name="Li B."/>
            <person name="Borm T.J.A."/>
            <person name="Ohyanagi H."/>
            <person name="Mineta K."/>
            <person name="Michell C.T."/>
            <person name="Saber N."/>
            <person name="Kharbatia N.M."/>
            <person name="Rupper R.R."/>
            <person name="Sharp A.R."/>
            <person name="Dally N."/>
            <person name="Boughton B.A."/>
            <person name="Woo Y.H."/>
            <person name="Gao G."/>
            <person name="Schijlen E.G.W.M."/>
            <person name="Guo X."/>
            <person name="Momin A.A."/>
            <person name="Negrao S."/>
            <person name="Al-Babili S."/>
            <person name="Gehring C."/>
            <person name="Roessner U."/>
            <person name="Jung C."/>
            <person name="Murphy K."/>
            <person name="Arold S.T."/>
            <person name="Gojobori T."/>
            <person name="van der Linden C.G."/>
            <person name="van Loo E.N."/>
            <person name="Jellen E.N."/>
            <person name="Maughan P.J."/>
            <person name="Tester M."/>
        </authorList>
    </citation>
    <scope>NUCLEOTIDE SEQUENCE [LARGE SCALE GENOMIC DNA]</scope>
    <source>
        <strain evidence="10">cv. PI 614886</strain>
    </source>
</reference>
<dbReference type="FunFam" id="3.40.50.300:FF:001091">
    <property type="entry name" value="Probable disease resistance protein At1g61300"/>
    <property type="match status" value="1"/>
</dbReference>
<evidence type="ECO:0000259" key="8">
    <source>
        <dbReference type="Pfam" id="PF23559"/>
    </source>
</evidence>
<dbReference type="InterPro" id="IPR042197">
    <property type="entry name" value="Apaf_helical"/>
</dbReference>
<dbReference type="EnsemblPlants" id="AUR62027015-RA">
    <property type="protein sequence ID" value="AUR62027015-RA:cds"/>
    <property type="gene ID" value="AUR62027015"/>
</dbReference>
<dbReference type="PANTHER" id="PTHR36766:SF35">
    <property type="entry name" value="DISEASE RESISTANCE PROTEIN RGA3"/>
    <property type="match status" value="1"/>
</dbReference>
<dbReference type="Gene3D" id="3.40.50.300">
    <property type="entry name" value="P-loop containing nucleotide triphosphate hydrolases"/>
    <property type="match status" value="1"/>
</dbReference>
<dbReference type="InterPro" id="IPR002182">
    <property type="entry name" value="NB-ARC"/>
</dbReference>
<evidence type="ECO:0000259" key="7">
    <source>
        <dbReference type="Pfam" id="PF18052"/>
    </source>
</evidence>
<evidence type="ECO:0000256" key="5">
    <source>
        <dbReference type="SAM" id="SignalP"/>
    </source>
</evidence>
<feature type="signal peptide" evidence="5">
    <location>
        <begin position="1"/>
        <end position="22"/>
    </location>
</feature>
<dbReference type="InterPro" id="IPR058922">
    <property type="entry name" value="WHD_DRP"/>
</dbReference>
<evidence type="ECO:0000256" key="1">
    <source>
        <dbReference type="ARBA" id="ARBA00022737"/>
    </source>
</evidence>
<keyword evidence="3" id="KW-0611">Plant defense</keyword>
<evidence type="ECO:0000259" key="6">
    <source>
        <dbReference type="Pfam" id="PF00931"/>
    </source>
</evidence>
<feature type="domain" description="NB-ARC" evidence="6">
    <location>
        <begin position="181"/>
        <end position="352"/>
    </location>
</feature>
<evidence type="ECO:0000256" key="3">
    <source>
        <dbReference type="ARBA" id="ARBA00022821"/>
    </source>
</evidence>
<dbReference type="Pfam" id="PF00931">
    <property type="entry name" value="NB-ARC"/>
    <property type="match status" value="1"/>
</dbReference>
<dbReference type="Gene3D" id="1.10.8.430">
    <property type="entry name" value="Helical domain of apoptotic protease-activating factors"/>
    <property type="match status" value="1"/>
</dbReference>
<reference evidence="10" key="2">
    <citation type="submission" date="2021-03" db="UniProtKB">
        <authorList>
            <consortium name="EnsemblPlants"/>
        </authorList>
    </citation>
    <scope>IDENTIFICATION</scope>
</reference>
<dbReference type="GO" id="GO:0043531">
    <property type="term" value="F:ADP binding"/>
    <property type="evidence" value="ECO:0007669"/>
    <property type="project" value="InterPro"/>
</dbReference>
<dbReference type="OMA" id="IRITYHE"/>
<dbReference type="GO" id="GO:0006952">
    <property type="term" value="P:defense response"/>
    <property type="evidence" value="ECO:0007669"/>
    <property type="project" value="UniProtKB-KW"/>
</dbReference>
<dbReference type="Proteomes" id="UP000596660">
    <property type="component" value="Unplaced"/>
</dbReference>
<dbReference type="AlphaFoldDB" id="A0A803MC22"/>
<dbReference type="PRINTS" id="PR00364">
    <property type="entry name" value="DISEASERSIST"/>
</dbReference>
<keyword evidence="2" id="KW-0547">Nucleotide-binding</keyword>
<dbReference type="Gene3D" id="3.80.10.10">
    <property type="entry name" value="Ribonuclease Inhibitor"/>
    <property type="match status" value="2"/>
</dbReference>
<dbReference type="Gramene" id="AUR62027015-RA">
    <property type="protein sequence ID" value="AUR62027015-RA:cds"/>
    <property type="gene ID" value="AUR62027015"/>
</dbReference>
<organism evidence="10 11">
    <name type="scientific">Chenopodium quinoa</name>
    <name type="common">Quinoa</name>
    <dbReference type="NCBI Taxonomy" id="63459"/>
    <lineage>
        <taxon>Eukaryota</taxon>
        <taxon>Viridiplantae</taxon>
        <taxon>Streptophyta</taxon>
        <taxon>Embryophyta</taxon>
        <taxon>Tracheophyta</taxon>
        <taxon>Spermatophyta</taxon>
        <taxon>Magnoliopsida</taxon>
        <taxon>eudicotyledons</taxon>
        <taxon>Gunneridae</taxon>
        <taxon>Pentapetalae</taxon>
        <taxon>Caryophyllales</taxon>
        <taxon>Chenopodiaceae</taxon>
        <taxon>Chenopodioideae</taxon>
        <taxon>Atripliceae</taxon>
        <taxon>Chenopodium</taxon>
    </lineage>
</organism>
<dbReference type="SUPFAM" id="SSF52540">
    <property type="entry name" value="P-loop containing nucleoside triphosphate hydrolases"/>
    <property type="match status" value="1"/>
</dbReference>
<feature type="chain" id="PRO_5030731427" evidence="5">
    <location>
        <begin position="23"/>
        <end position="1083"/>
    </location>
</feature>
<evidence type="ECO:0000259" key="9">
    <source>
        <dbReference type="Pfam" id="PF23598"/>
    </source>
</evidence>
<dbReference type="InterPro" id="IPR036388">
    <property type="entry name" value="WH-like_DNA-bd_sf"/>
</dbReference>
<evidence type="ECO:0000313" key="10">
    <source>
        <dbReference type="EnsemblPlants" id="AUR62027015-RA:cds"/>
    </source>
</evidence>
<dbReference type="GO" id="GO:0005524">
    <property type="term" value="F:ATP binding"/>
    <property type="evidence" value="ECO:0007669"/>
    <property type="project" value="UniProtKB-KW"/>
</dbReference>
<feature type="domain" description="Disease resistance R13L4/SHOC-2-like LRR" evidence="9">
    <location>
        <begin position="564"/>
        <end position="781"/>
    </location>
</feature>
<dbReference type="GO" id="GO:0051707">
    <property type="term" value="P:response to other organism"/>
    <property type="evidence" value="ECO:0007669"/>
    <property type="project" value="UniProtKB-ARBA"/>
</dbReference>
<dbReference type="Gene3D" id="1.20.5.4130">
    <property type="match status" value="1"/>
</dbReference>
<dbReference type="SUPFAM" id="SSF52047">
    <property type="entry name" value="RNI-like"/>
    <property type="match status" value="1"/>
</dbReference>
<dbReference type="SUPFAM" id="SSF52058">
    <property type="entry name" value="L domain-like"/>
    <property type="match status" value="1"/>
</dbReference>
<dbReference type="Gene3D" id="1.10.10.10">
    <property type="entry name" value="Winged helix-like DNA-binding domain superfamily/Winged helix DNA-binding domain"/>
    <property type="match status" value="1"/>
</dbReference>
<proteinExistence type="predicted"/>
<evidence type="ECO:0000313" key="11">
    <source>
        <dbReference type="Proteomes" id="UP000596660"/>
    </source>
</evidence>
<evidence type="ECO:0000256" key="2">
    <source>
        <dbReference type="ARBA" id="ARBA00022741"/>
    </source>
</evidence>
<keyword evidence="4" id="KW-0067">ATP-binding</keyword>
<name>A0A803MC22_CHEQI</name>
<evidence type="ECO:0000256" key="4">
    <source>
        <dbReference type="ARBA" id="ARBA00022840"/>
    </source>
</evidence>
<dbReference type="FunFam" id="1.10.10.10:FF:000322">
    <property type="entry name" value="Probable disease resistance protein At1g63360"/>
    <property type="match status" value="1"/>
</dbReference>
<dbReference type="Pfam" id="PF23559">
    <property type="entry name" value="WHD_DRP"/>
    <property type="match status" value="1"/>
</dbReference>
<accession>A0A803MC22</accession>
<dbReference type="Pfam" id="PF18052">
    <property type="entry name" value="Rx_N"/>
    <property type="match status" value="1"/>
</dbReference>
<protein>
    <submittedName>
        <fullName evidence="10">Uncharacterized protein</fullName>
    </submittedName>
</protein>
<dbReference type="InterPro" id="IPR027417">
    <property type="entry name" value="P-loop_NTPase"/>
</dbReference>
<keyword evidence="5" id="KW-0732">Signal</keyword>
<dbReference type="Pfam" id="PF23598">
    <property type="entry name" value="LRR_14"/>
    <property type="match status" value="1"/>
</dbReference>
<dbReference type="InterPro" id="IPR055414">
    <property type="entry name" value="LRR_R13L4/SHOC2-like"/>
</dbReference>
<dbReference type="InterPro" id="IPR041118">
    <property type="entry name" value="Rx_N"/>
</dbReference>
<feature type="domain" description="Disease resistance N-terminal" evidence="7">
    <location>
        <begin position="10"/>
        <end position="102"/>
    </location>
</feature>
<feature type="domain" description="Disease resistance protein winged helix" evidence="8">
    <location>
        <begin position="435"/>
        <end position="506"/>
    </location>
</feature>
<keyword evidence="11" id="KW-1185">Reference proteome</keyword>
<dbReference type="InterPro" id="IPR032675">
    <property type="entry name" value="LRR_dom_sf"/>
</dbReference>
<sequence>MDVASLLTLVQALLQLLDSSFANKIASAWSFKSQLAKMKDTMTAITAILLDAEERERQQFQRRSNVEHDWLEKLRDAVYEADDLFDEVAALARRKELISGNQLAKELSLFFSHSNHLAFGYKTSRKVKKIRERLDEIAKDHHDFGSSSLSLVTSPMGRMMVKRREDIHSFVNEDVIGRDEEYKAILDMLMDSSLHDNLFIVTIVGVGGLGKTTLAQLVYNDERIKSEFPLRLWVCVSVVFDIKVILHKILSSTTNDKYDHLEMDQLWCLVQEIMSKSKYFLVLDDVWNENRHKWLELRNLLIKGQRGSRIVVTTRSNMVARILGDSSTYDLKGFSEEDSWHLFEKMAFEKEVDQMDMGLVEIGKSILKKCCNVPLAIRVVGSLLYGQGKPTWLLFKDLDLRKIKQEDNNDIMPILKLSYHHLALSLKSCFSYCVLFPKEYRIEKDILIGLWIANHFIVPLDGQSVEEAGEEHFMTLLQRCFFQDVERDDVGEIVSCKVHDLMHEVAQEVAETDVIYCVAGQLKNNYRHLSLGHLDVGSILRSVGDLKRLRTLFLLGHIKGSLEVVDSDTRELFSKEKCLRVLRLCHKSIKSLPNTIDKLIHLRYLDLSYNYELQFLPATICELINLQTLKLKKCWSLEELPKNLRKLVNLRHLDLNDCFNLSHMPPGMSNLICLQSLSRFVVCFDTTAPACRGKLEDLEILANLRGNLQIVVISTDQTHDDAKLTQAKYVIRGLECLKSIKVNGGSAALLEGLQPHPNVRCLTLKQYEGTTFPKWESSEDLRTSLPHIPLLCRLRHLTILELNSLDNLEYIEDNSGDGDGGAFSASSGPSTTWADDQSMSFFPSLESLYLIHFPELKGWQRCSSGDMDLQLSYDEQNQPFFLRPVPYQFPRLSLLDIKHCPNLTSIPLSTSLEKLILCSSSDESNSFLSYGTGISQQLTIGFGKNESLTSLFIVREVFHNCLFPTLCSLEIQGWSKLKSLCGGGLEHLITLQELYLQDLDELEELDDHMPWRSLTNLRYLGLKNLPKLLSLPKGVQRITSLQSLSIDGCNQLASLPGALHNLVILDIRNCQGLKKMPRACSED</sequence>
<keyword evidence="1" id="KW-0677">Repeat</keyword>
<dbReference type="PANTHER" id="PTHR36766">
    <property type="entry name" value="PLANT BROAD-SPECTRUM MILDEW RESISTANCE PROTEIN RPW8"/>
    <property type="match status" value="1"/>
</dbReference>